<dbReference type="SMART" id="SM00454">
    <property type="entry name" value="SAM"/>
    <property type="match status" value="1"/>
</dbReference>
<evidence type="ECO:0000259" key="2">
    <source>
        <dbReference type="PROSITE" id="PS50105"/>
    </source>
</evidence>
<dbReference type="PROSITE" id="PS50105">
    <property type="entry name" value="SAM_DOMAIN"/>
    <property type="match status" value="1"/>
</dbReference>
<sequence length="173" mass="18610">MKRVSGGSDGAISCSSSTDAKCKVEDDPSPSSSSKTRRREELSPSKKVKQDTSGQRSTMNSPTSTEHSPTAESTGVTTPVSVSCGPLNVPGVDYDVDPKLWTPDVAARWAQAVTGSETCAATFRREEVDGDAMLMMGFDDLRSHLSFTFGPAKKLQLAIEQLKVFRDQKYGTP</sequence>
<feature type="compositionally biased region" description="Polar residues" evidence="1">
    <location>
        <begin position="51"/>
        <end position="81"/>
    </location>
</feature>
<feature type="compositionally biased region" description="Basic and acidic residues" evidence="1">
    <location>
        <begin position="38"/>
        <end position="50"/>
    </location>
</feature>
<protein>
    <submittedName>
        <fullName evidence="4">SAM domain-containing protein</fullName>
    </submittedName>
</protein>
<organism evidence="3 4">
    <name type="scientific">Angiostrongylus cantonensis</name>
    <name type="common">Rat lungworm</name>
    <dbReference type="NCBI Taxonomy" id="6313"/>
    <lineage>
        <taxon>Eukaryota</taxon>
        <taxon>Metazoa</taxon>
        <taxon>Ecdysozoa</taxon>
        <taxon>Nematoda</taxon>
        <taxon>Chromadorea</taxon>
        <taxon>Rhabditida</taxon>
        <taxon>Rhabditina</taxon>
        <taxon>Rhabditomorpha</taxon>
        <taxon>Strongyloidea</taxon>
        <taxon>Metastrongylidae</taxon>
        <taxon>Angiostrongylus</taxon>
    </lineage>
</organism>
<evidence type="ECO:0000313" key="3">
    <source>
        <dbReference type="Proteomes" id="UP000035642"/>
    </source>
</evidence>
<reference evidence="4" key="2">
    <citation type="submission" date="2017-02" db="UniProtKB">
        <authorList>
            <consortium name="WormBaseParasite"/>
        </authorList>
    </citation>
    <scope>IDENTIFICATION</scope>
</reference>
<dbReference type="AlphaFoldDB" id="A0A0K0DIL2"/>
<dbReference type="SUPFAM" id="SSF47769">
    <property type="entry name" value="SAM/Pointed domain"/>
    <property type="match status" value="1"/>
</dbReference>
<name>A0A0K0DIL2_ANGCA</name>
<dbReference type="Pfam" id="PF00536">
    <property type="entry name" value="SAM_1"/>
    <property type="match status" value="1"/>
</dbReference>
<proteinExistence type="predicted"/>
<dbReference type="InterPro" id="IPR001660">
    <property type="entry name" value="SAM"/>
</dbReference>
<evidence type="ECO:0000256" key="1">
    <source>
        <dbReference type="SAM" id="MobiDB-lite"/>
    </source>
</evidence>
<feature type="domain" description="SAM" evidence="2">
    <location>
        <begin position="101"/>
        <end position="165"/>
    </location>
</feature>
<reference evidence="3" key="1">
    <citation type="submission" date="2012-09" db="EMBL/GenBank/DDBJ databases">
        <authorList>
            <person name="Martin A.A."/>
        </authorList>
    </citation>
    <scope>NUCLEOTIDE SEQUENCE</scope>
</reference>
<dbReference type="Gene3D" id="1.10.150.50">
    <property type="entry name" value="Transcription Factor, Ets-1"/>
    <property type="match status" value="1"/>
</dbReference>
<dbReference type="STRING" id="6313.A0A0K0DIL2"/>
<feature type="region of interest" description="Disordered" evidence="1">
    <location>
        <begin position="1"/>
        <end position="84"/>
    </location>
</feature>
<dbReference type="Proteomes" id="UP000035642">
    <property type="component" value="Unassembled WGS sequence"/>
</dbReference>
<dbReference type="WBParaSite" id="ACAC_0001114701-mRNA-1">
    <property type="protein sequence ID" value="ACAC_0001114701-mRNA-1"/>
    <property type="gene ID" value="ACAC_0001114701"/>
</dbReference>
<accession>A0A0K0DIL2</accession>
<dbReference type="InterPro" id="IPR013761">
    <property type="entry name" value="SAM/pointed_sf"/>
</dbReference>
<evidence type="ECO:0000313" key="4">
    <source>
        <dbReference type="WBParaSite" id="ACAC_0001114701-mRNA-1"/>
    </source>
</evidence>
<keyword evidence="3" id="KW-1185">Reference proteome</keyword>